<keyword evidence="2 4" id="KW-0472">Membrane</keyword>
<reference evidence="7 8" key="1">
    <citation type="submission" date="2023-02" db="EMBL/GenBank/DDBJ databases">
        <title>Pseudomonas chrutzelriedensis sp. nov., a potently antifungal strain isolated from moss.</title>
        <authorList>
            <person name="Schnyder A."/>
            <person name="Kalawong R."/>
            <person name="Eberl L."/>
            <person name="Agnoli K."/>
        </authorList>
    </citation>
    <scope>NUCLEOTIDE SEQUENCE [LARGE SCALE GENOMIC DNA]</scope>
    <source>
        <strain evidence="7 8">681</strain>
    </source>
</reference>
<dbReference type="InterPro" id="IPR037873">
    <property type="entry name" value="BamE-like"/>
</dbReference>
<evidence type="ECO:0000256" key="3">
    <source>
        <dbReference type="ARBA" id="ARBA00023237"/>
    </source>
</evidence>
<comment type="function">
    <text evidence="4">Part of the outer membrane protein assembly complex, which is involved in assembly and insertion of beta-barrel proteins into the outer membrane.</text>
</comment>
<evidence type="ECO:0000313" key="7">
    <source>
        <dbReference type="EMBL" id="MDI2593704.1"/>
    </source>
</evidence>
<feature type="region of interest" description="Disordered" evidence="5">
    <location>
        <begin position="114"/>
        <end position="176"/>
    </location>
</feature>
<sequence length="176" mass="19285">MQNTKLLLTSFTFVGLLALAGCSFPGVYKIDIQQGNVVTQDMIDQLRPGMTRRQVRFIMGNPLLTDTFHADRWDYLYSLQPGGGERQQERISVIFNPNDQLVSLSGDFRPGVSRDEAILGKEPGTPPVTAPVENTEQPKPETPAKPGSLLDQIQKDVDGVQTVPVPTPTPLDASPQ</sequence>
<dbReference type="PROSITE" id="PS51257">
    <property type="entry name" value="PROKAR_LIPOPROTEIN"/>
    <property type="match status" value="1"/>
</dbReference>
<dbReference type="Gene3D" id="3.30.1450.10">
    <property type="match status" value="1"/>
</dbReference>
<dbReference type="Proteomes" id="UP001159100">
    <property type="component" value="Unassembled WGS sequence"/>
</dbReference>
<keyword evidence="3 4" id="KW-0998">Cell outer membrane</keyword>
<keyword evidence="4" id="KW-0449">Lipoprotein</keyword>
<dbReference type="InterPro" id="IPR026592">
    <property type="entry name" value="BamE"/>
</dbReference>
<dbReference type="EMBL" id="JARBWL010000002">
    <property type="protein sequence ID" value="MDI2593704.1"/>
    <property type="molecule type" value="Genomic_DNA"/>
</dbReference>
<dbReference type="PANTHER" id="PTHR37482">
    <property type="entry name" value="OUTER MEMBRANE PROTEIN ASSEMBLY FACTOR BAME"/>
    <property type="match status" value="1"/>
</dbReference>
<keyword evidence="1 4" id="KW-0732">Signal</keyword>
<evidence type="ECO:0000256" key="2">
    <source>
        <dbReference type="ARBA" id="ARBA00023136"/>
    </source>
</evidence>
<dbReference type="HAMAP" id="MF_00925">
    <property type="entry name" value="OM_assembly_BamE"/>
    <property type="match status" value="1"/>
</dbReference>
<evidence type="ECO:0000256" key="4">
    <source>
        <dbReference type="HAMAP-Rule" id="MF_00925"/>
    </source>
</evidence>
<dbReference type="PANTHER" id="PTHR37482:SF1">
    <property type="entry name" value="OUTER MEMBRANE PROTEIN ASSEMBLY FACTOR BAME"/>
    <property type="match status" value="1"/>
</dbReference>
<comment type="subcellular location">
    <subcellularLocation>
        <location evidence="4">Cell outer membrane</location>
        <topology evidence="4">Lipid-anchor</topology>
    </subcellularLocation>
</comment>
<comment type="subunit">
    <text evidence="4">Part of the Bam complex.</text>
</comment>
<evidence type="ECO:0000259" key="6">
    <source>
        <dbReference type="Pfam" id="PF04355"/>
    </source>
</evidence>
<evidence type="ECO:0000313" key="8">
    <source>
        <dbReference type="Proteomes" id="UP001159100"/>
    </source>
</evidence>
<organism evidence="7 8">
    <name type="scientific">Pseudomonas fungipugnans</name>
    <dbReference type="NCBI Taxonomy" id="3024217"/>
    <lineage>
        <taxon>Bacteria</taxon>
        <taxon>Pseudomonadati</taxon>
        <taxon>Pseudomonadota</taxon>
        <taxon>Gammaproteobacteria</taxon>
        <taxon>Pseudomonadales</taxon>
        <taxon>Pseudomonadaceae</taxon>
        <taxon>Pseudomonas</taxon>
    </lineage>
</organism>
<proteinExistence type="inferred from homology"/>
<evidence type="ECO:0000256" key="5">
    <source>
        <dbReference type="SAM" id="MobiDB-lite"/>
    </source>
</evidence>
<accession>A0ABT6QS86</accession>
<gene>
    <name evidence="4" type="primary">bamE</name>
    <name evidence="7" type="ORF">POF45_20090</name>
</gene>
<feature type="domain" description="Outer membrane protein assembly factor BamE" evidence="6">
    <location>
        <begin position="35"/>
        <end position="99"/>
    </location>
</feature>
<protein>
    <recommendedName>
        <fullName evidence="4">Outer membrane protein assembly factor BamE</fullName>
    </recommendedName>
</protein>
<evidence type="ECO:0000256" key="1">
    <source>
        <dbReference type="ARBA" id="ARBA00022729"/>
    </source>
</evidence>
<keyword evidence="8" id="KW-1185">Reference proteome</keyword>
<keyword evidence="4" id="KW-0564">Palmitate</keyword>
<comment type="similarity">
    <text evidence="4">Belongs to the BamE family.</text>
</comment>
<name>A0ABT6QS86_9PSED</name>
<comment type="caution">
    <text evidence="7">The sequence shown here is derived from an EMBL/GenBank/DDBJ whole genome shotgun (WGS) entry which is preliminary data.</text>
</comment>
<dbReference type="RefSeq" id="WP_259499227.1">
    <property type="nucleotide sequence ID" value="NZ_JARBWL010000002.1"/>
</dbReference>
<dbReference type="InterPro" id="IPR007450">
    <property type="entry name" value="BamE_dom"/>
</dbReference>
<dbReference type="Pfam" id="PF04355">
    <property type="entry name" value="BamE"/>
    <property type="match status" value="1"/>
</dbReference>